<feature type="region of interest" description="Disordered" evidence="1">
    <location>
        <begin position="144"/>
        <end position="170"/>
    </location>
</feature>
<dbReference type="RefSeq" id="WP_203167698.1">
    <property type="nucleotide sequence ID" value="NZ_JAEVLS010000002.1"/>
</dbReference>
<dbReference type="PROSITE" id="PS50914">
    <property type="entry name" value="BON"/>
    <property type="match status" value="1"/>
</dbReference>
<evidence type="ECO:0000259" key="2">
    <source>
        <dbReference type="PROSITE" id="PS50914"/>
    </source>
</evidence>
<keyword evidence="4" id="KW-1185">Reference proteome</keyword>
<sequence length="258" mass="29749">MALRDLFRGGRRERDEDRQRYPLDPLSRDSWRDESEARYGAHAYRDFDDERQQFNDRWENSYSGAGHGRFSDEDRGRRSFEEDRGETRYGGSTGNPFYGDRPLMNAGSTYDSSYFGSKYGLPMKPWRNESENEEIEELVYGGRSFDADASSTQRRGQFSGRGPRGYRRSDERIKEDVCQCLTDDEHIDASNIEVTVNDREVMLTGTVSSRMQKRHAEDIIERLPGVRDVINSLRVQTETQGAQSQGTQSTTRLGGTYR</sequence>
<dbReference type="EMBL" id="JAEVLS010000002">
    <property type="protein sequence ID" value="MBM0105668.1"/>
    <property type="molecule type" value="Genomic_DNA"/>
</dbReference>
<accession>A0ABS1WXH9</accession>
<feature type="domain" description="BON" evidence="2">
    <location>
        <begin position="169"/>
        <end position="237"/>
    </location>
</feature>
<dbReference type="Proteomes" id="UP000661077">
    <property type="component" value="Unassembled WGS sequence"/>
</dbReference>
<feature type="region of interest" description="Disordered" evidence="1">
    <location>
        <begin position="1"/>
        <end position="35"/>
    </location>
</feature>
<gene>
    <name evidence="3" type="ORF">JM946_12955</name>
</gene>
<evidence type="ECO:0000313" key="3">
    <source>
        <dbReference type="EMBL" id="MBM0105668.1"/>
    </source>
</evidence>
<organism evidence="3 4">
    <name type="scientific">Steroidobacter gossypii</name>
    <dbReference type="NCBI Taxonomy" id="2805490"/>
    <lineage>
        <taxon>Bacteria</taxon>
        <taxon>Pseudomonadati</taxon>
        <taxon>Pseudomonadota</taxon>
        <taxon>Gammaproteobacteria</taxon>
        <taxon>Steroidobacterales</taxon>
        <taxon>Steroidobacteraceae</taxon>
        <taxon>Steroidobacter</taxon>
    </lineage>
</organism>
<name>A0ABS1WXH9_9GAMM</name>
<evidence type="ECO:0000313" key="4">
    <source>
        <dbReference type="Proteomes" id="UP000661077"/>
    </source>
</evidence>
<feature type="compositionally biased region" description="Low complexity" evidence="1">
    <location>
        <begin position="236"/>
        <end position="251"/>
    </location>
</feature>
<dbReference type="SMART" id="SM00749">
    <property type="entry name" value="BON"/>
    <property type="match status" value="1"/>
</dbReference>
<dbReference type="PANTHER" id="PTHR34606:SF15">
    <property type="entry name" value="BON DOMAIN-CONTAINING PROTEIN"/>
    <property type="match status" value="1"/>
</dbReference>
<feature type="compositionally biased region" description="Basic and acidic residues" evidence="1">
    <location>
        <begin position="69"/>
        <end position="87"/>
    </location>
</feature>
<protein>
    <submittedName>
        <fullName evidence="3">BON domain-containing protein</fullName>
    </submittedName>
</protein>
<evidence type="ECO:0000256" key="1">
    <source>
        <dbReference type="SAM" id="MobiDB-lite"/>
    </source>
</evidence>
<dbReference type="Pfam" id="PF04972">
    <property type="entry name" value="BON"/>
    <property type="match status" value="1"/>
</dbReference>
<dbReference type="PANTHER" id="PTHR34606">
    <property type="entry name" value="BON DOMAIN-CONTAINING PROTEIN"/>
    <property type="match status" value="1"/>
</dbReference>
<feature type="region of interest" description="Disordered" evidence="1">
    <location>
        <begin position="55"/>
        <end position="100"/>
    </location>
</feature>
<feature type="region of interest" description="Disordered" evidence="1">
    <location>
        <begin position="236"/>
        <end position="258"/>
    </location>
</feature>
<reference evidence="3 4" key="1">
    <citation type="journal article" date="2021" name="Int. J. Syst. Evol. Microbiol.">
        <title>Steroidobacter gossypii sp. nov., isolated from soil of cotton cropping field.</title>
        <authorList>
            <person name="Huang R."/>
            <person name="Yang S."/>
            <person name="Zhen C."/>
            <person name="Liu W."/>
        </authorList>
    </citation>
    <scope>NUCLEOTIDE SEQUENCE [LARGE SCALE GENOMIC DNA]</scope>
    <source>
        <strain evidence="3 4">S1-65</strain>
    </source>
</reference>
<dbReference type="Gene3D" id="3.30.1340.30">
    <property type="match status" value="1"/>
</dbReference>
<comment type="caution">
    <text evidence="3">The sequence shown here is derived from an EMBL/GenBank/DDBJ whole genome shotgun (WGS) entry which is preliminary data.</text>
</comment>
<dbReference type="InterPro" id="IPR014004">
    <property type="entry name" value="Transpt-assoc_nodulatn_dom_bac"/>
</dbReference>
<proteinExistence type="predicted"/>
<dbReference type="InterPro" id="IPR007055">
    <property type="entry name" value="BON_dom"/>
</dbReference>
<dbReference type="InterPro" id="IPR051686">
    <property type="entry name" value="Lipoprotein_DolP"/>
</dbReference>